<comment type="subcellular location">
    <subcellularLocation>
        <location evidence="2">Cytoplasm</location>
    </subcellularLocation>
    <subcellularLocation>
        <location evidence="1">Nucleus</location>
    </subcellularLocation>
</comment>
<feature type="domain" description="Chitin-binding type-1" evidence="9">
    <location>
        <begin position="175"/>
        <end position="229"/>
    </location>
</feature>
<feature type="disulfide bond" evidence="8">
    <location>
        <begin position="192"/>
        <end position="204"/>
    </location>
</feature>
<dbReference type="SMART" id="SM00270">
    <property type="entry name" value="ChtBD1"/>
    <property type="match status" value="2"/>
</dbReference>
<dbReference type="Gene3D" id="3.40.50.150">
    <property type="entry name" value="Vaccinia Virus protein VP39"/>
    <property type="match status" value="2"/>
</dbReference>
<dbReference type="CDD" id="cd00035">
    <property type="entry name" value="ChtBD1"/>
    <property type="match status" value="2"/>
</dbReference>
<dbReference type="EMBL" id="CAJNOQ010000111">
    <property type="protein sequence ID" value="CAF0758156.1"/>
    <property type="molecule type" value="Genomic_DNA"/>
</dbReference>
<dbReference type="GO" id="GO:0005634">
    <property type="term" value="C:nucleus"/>
    <property type="evidence" value="ECO:0007669"/>
    <property type="project" value="UniProtKB-SubCell"/>
</dbReference>
<protein>
    <recommendedName>
        <fullName evidence="9">Chitin-binding type-1 domain-containing protein</fullName>
    </recommendedName>
</protein>
<dbReference type="PROSITE" id="PS50941">
    <property type="entry name" value="CHIT_BIND_I_2"/>
    <property type="match status" value="1"/>
</dbReference>
<reference evidence="10" key="1">
    <citation type="submission" date="2021-02" db="EMBL/GenBank/DDBJ databases">
        <authorList>
            <person name="Nowell W R."/>
        </authorList>
    </citation>
    <scope>NUCLEOTIDE SEQUENCE</scope>
</reference>
<evidence type="ECO:0000313" key="11">
    <source>
        <dbReference type="EMBL" id="CAF3538678.1"/>
    </source>
</evidence>
<accession>A0A813PS30</accession>
<evidence type="ECO:0000256" key="8">
    <source>
        <dbReference type="PROSITE-ProRule" id="PRU00261"/>
    </source>
</evidence>
<dbReference type="SUPFAM" id="SSF57016">
    <property type="entry name" value="Plant lectins/antimicrobial peptides"/>
    <property type="match status" value="2"/>
</dbReference>
<dbReference type="OrthoDB" id="413520at2759"/>
<evidence type="ECO:0000313" key="12">
    <source>
        <dbReference type="Proteomes" id="UP000663829"/>
    </source>
</evidence>
<evidence type="ECO:0000256" key="1">
    <source>
        <dbReference type="ARBA" id="ARBA00004123"/>
    </source>
</evidence>
<dbReference type="PANTHER" id="PTHR13539">
    <property type="entry name" value="CALMODULIN-LYSINE N-METHYLTRANSFERASE"/>
    <property type="match status" value="1"/>
</dbReference>
<dbReference type="Proteomes" id="UP000663829">
    <property type="component" value="Unassembled WGS sequence"/>
</dbReference>
<keyword evidence="5 8" id="KW-0147">Chitin-binding</keyword>
<keyword evidence="6" id="KW-0808">Transferase</keyword>
<dbReference type="InterPro" id="IPR029063">
    <property type="entry name" value="SAM-dependent_MTases_sf"/>
</dbReference>
<dbReference type="InterPro" id="IPR001002">
    <property type="entry name" value="Chitin-bd_1"/>
</dbReference>
<dbReference type="InterPro" id="IPR036861">
    <property type="entry name" value="Endochitinase-like_sf"/>
</dbReference>
<dbReference type="GO" id="GO:0005737">
    <property type="term" value="C:cytoplasm"/>
    <property type="evidence" value="ECO:0007669"/>
    <property type="project" value="UniProtKB-SubCell"/>
</dbReference>
<evidence type="ECO:0000256" key="5">
    <source>
        <dbReference type="ARBA" id="ARBA00022669"/>
    </source>
</evidence>
<comment type="caution">
    <text evidence="10">The sequence shown here is derived from an EMBL/GenBank/DDBJ whole genome shotgun (WGS) entry which is preliminary data.</text>
</comment>
<evidence type="ECO:0000256" key="2">
    <source>
        <dbReference type="ARBA" id="ARBA00004496"/>
    </source>
</evidence>
<name>A0A813PS30_9BILA</name>
<keyword evidence="8" id="KW-1015">Disulfide bond</keyword>
<dbReference type="Gene3D" id="3.30.60.10">
    <property type="entry name" value="Endochitinase-like"/>
    <property type="match status" value="2"/>
</dbReference>
<evidence type="ECO:0000256" key="7">
    <source>
        <dbReference type="ARBA" id="ARBA00023242"/>
    </source>
</evidence>
<sequence>MSTLAKQRWKMLGEILLNKNIGNNGNYEDISVMRFKTYDFYTKTLNYEEEDESTWCTVEFSIEPDLKLNIRLCSTRIGYEDLIGFNNTGNTCIWPSEEILTYYCLKSKIAFDFFFEELHDDFCHTIQFMLKDGGISINFAPQRSNTLNKFLKVAKNYFDCDLYDCYDDCVWQKHIQHCGGAAVQGNCQVTGCAEGQCCSQYGYCGTTAEHCGNVAPAPQGNCQQTGCPAGNCCSRFGYCGQSAEHCQGQLWWYQGGLDLTNCNWCTGR</sequence>
<keyword evidence="3" id="KW-0963">Cytoplasm</keyword>
<dbReference type="GO" id="GO:0032259">
    <property type="term" value="P:methylation"/>
    <property type="evidence" value="ECO:0007669"/>
    <property type="project" value="UniProtKB-KW"/>
</dbReference>
<proteinExistence type="predicted"/>
<evidence type="ECO:0000259" key="9">
    <source>
        <dbReference type="PROSITE" id="PS50941"/>
    </source>
</evidence>
<evidence type="ECO:0000313" key="10">
    <source>
        <dbReference type="EMBL" id="CAF0758156.1"/>
    </source>
</evidence>
<keyword evidence="4" id="KW-0489">Methyltransferase</keyword>
<dbReference type="Proteomes" id="UP000681722">
    <property type="component" value="Unassembled WGS sequence"/>
</dbReference>
<keyword evidence="7" id="KW-0539">Nucleus</keyword>
<comment type="caution">
    <text evidence="8">Lacks conserved residue(s) required for the propagation of feature annotation.</text>
</comment>
<feature type="disulfide bond" evidence="8">
    <location>
        <begin position="197"/>
        <end position="211"/>
    </location>
</feature>
<dbReference type="PANTHER" id="PTHR13539:SF3">
    <property type="entry name" value="CALMODULIN-LYSINE N-METHYLTRANSFERASE"/>
    <property type="match status" value="1"/>
</dbReference>
<dbReference type="GO" id="GO:0008061">
    <property type="term" value="F:chitin binding"/>
    <property type="evidence" value="ECO:0007669"/>
    <property type="project" value="UniProtKB-UniRule"/>
</dbReference>
<gene>
    <name evidence="10" type="ORF">GPM918_LOCUS1231</name>
    <name evidence="11" type="ORF">SRO942_LOCUS1231</name>
</gene>
<keyword evidence="12" id="KW-1185">Reference proteome</keyword>
<evidence type="ECO:0000256" key="6">
    <source>
        <dbReference type="ARBA" id="ARBA00022679"/>
    </source>
</evidence>
<dbReference type="InterPro" id="IPR025800">
    <property type="entry name" value="CaM-Lys-N-MeTrfase"/>
</dbReference>
<dbReference type="AlphaFoldDB" id="A0A813PS30"/>
<evidence type="ECO:0000256" key="3">
    <source>
        <dbReference type="ARBA" id="ARBA00022490"/>
    </source>
</evidence>
<organism evidence="10 12">
    <name type="scientific">Didymodactylos carnosus</name>
    <dbReference type="NCBI Taxonomy" id="1234261"/>
    <lineage>
        <taxon>Eukaryota</taxon>
        <taxon>Metazoa</taxon>
        <taxon>Spiralia</taxon>
        <taxon>Gnathifera</taxon>
        <taxon>Rotifera</taxon>
        <taxon>Eurotatoria</taxon>
        <taxon>Bdelloidea</taxon>
        <taxon>Philodinida</taxon>
        <taxon>Philodinidae</taxon>
        <taxon>Didymodactylos</taxon>
    </lineage>
</organism>
<evidence type="ECO:0000256" key="4">
    <source>
        <dbReference type="ARBA" id="ARBA00022603"/>
    </source>
</evidence>
<dbReference type="GO" id="GO:0018025">
    <property type="term" value="F:calmodulin-lysine N-methyltransferase activity"/>
    <property type="evidence" value="ECO:0007669"/>
    <property type="project" value="InterPro"/>
</dbReference>
<dbReference type="EMBL" id="CAJOBC010000111">
    <property type="protein sequence ID" value="CAF3538678.1"/>
    <property type="molecule type" value="Genomic_DNA"/>
</dbReference>